<feature type="domain" description="Bacterial type II secretion system protein E" evidence="2">
    <location>
        <begin position="103"/>
        <end position="383"/>
    </location>
</feature>
<dbReference type="GO" id="GO:0016887">
    <property type="term" value="F:ATP hydrolysis activity"/>
    <property type="evidence" value="ECO:0007669"/>
    <property type="project" value="InterPro"/>
</dbReference>
<dbReference type="SUPFAM" id="SSF52540">
    <property type="entry name" value="P-loop containing nucleoside triphosphate hydrolases"/>
    <property type="match status" value="1"/>
</dbReference>
<dbReference type="STRING" id="1209989.TepRe1_0627"/>
<comment type="similarity">
    <text evidence="1">Belongs to the GSP E family.</text>
</comment>
<protein>
    <submittedName>
        <fullName evidence="3">Type II secretion system protein E</fullName>
    </submittedName>
</protein>
<dbReference type="CDD" id="cd01130">
    <property type="entry name" value="VirB11-like_ATPase"/>
    <property type="match status" value="1"/>
</dbReference>
<evidence type="ECO:0000313" key="3">
    <source>
        <dbReference type="EMBL" id="CCP25372.1"/>
    </source>
</evidence>
<dbReference type="EMBL" id="HF563609">
    <property type="protein sequence ID" value="CCP25372.1"/>
    <property type="molecule type" value="Genomic_DNA"/>
</dbReference>
<dbReference type="AlphaFoldDB" id="F4LW39"/>
<evidence type="ECO:0000256" key="1">
    <source>
        <dbReference type="ARBA" id="ARBA00006611"/>
    </source>
</evidence>
<dbReference type="KEGG" id="tep:TepRe1_0627"/>
<dbReference type="Gene3D" id="3.30.450.380">
    <property type="match status" value="1"/>
</dbReference>
<organism evidence="3 4">
    <name type="scientific">Tepidanaerobacter acetatoxydans (strain DSM 21804 / JCM 16047 / Re1)</name>
    <dbReference type="NCBI Taxonomy" id="1209989"/>
    <lineage>
        <taxon>Bacteria</taxon>
        <taxon>Bacillati</taxon>
        <taxon>Bacillota</taxon>
        <taxon>Clostridia</taxon>
        <taxon>Thermosediminibacterales</taxon>
        <taxon>Tepidanaerobacteraceae</taxon>
        <taxon>Tepidanaerobacter</taxon>
    </lineage>
</organism>
<dbReference type="InterPro" id="IPR027417">
    <property type="entry name" value="P-loop_NTPase"/>
</dbReference>
<dbReference type="Pfam" id="PF00437">
    <property type="entry name" value="T2SSE"/>
    <property type="match status" value="1"/>
</dbReference>
<dbReference type="PANTHER" id="PTHR30486:SF15">
    <property type="entry name" value="TYPE II_IV SECRETION SYSTEM ATPASE"/>
    <property type="match status" value="1"/>
</dbReference>
<dbReference type="Gene3D" id="3.40.50.300">
    <property type="entry name" value="P-loop containing nucleotide triphosphate hydrolases"/>
    <property type="match status" value="1"/>
</dbReference>
<name>F4LW39_TEPAE</name>
<reference evidence="4" key="1">
    <citation type="journal article" date="2013" name="Genome Announc.">
        <title>First genome sequence of a syntrophic acetate-oxidizing bacterium, Tepidanaerobacter acetatoxydans strain Re1.</title>
        <authorList>
            <person name="Manzoor S."/>
            <person name="Bongcam-Rudloff E."/>
            <person name="Schnurer A."/>
            <person name="Muller B."/>
        </authorList>
    </citation>
    <scope>NUCLEOTIDE SEQUENCE [LARGE SCALE GENOMIC DNA]</scope>
    <source>
        <strain evidence="4">Re1</strain>
    </source>
</reference>
<keyword evidence="4" id="KW-1185">Reference proteome</keyword>
<dbReference type="InterPro" id="IPR001482">
    <property type="entry name" value="T2SS/T4SS_dom"/>
</dbReference>
<gene>
    <name evidence="3" type="ordered locus">TEPIRE1_0683</name>
</gene>
<dbReference type="OrthoDB" id="9810761at2"/>
<sequence length="454" mass="50059">MSGSWLERLEKIKTGDSALSSPVSSEPLKEPAAKIDKFASLREVVHREVIDEYNRQFADGIEHTSDSADIMDIIHRSISRQGQSLTRAEEAKVAQEVFDEVMGLGPLEPLLRDETISEIMVNGANQIYIERAGRLQLTGTRFRDDSHVLKVINRIVSPLGRRCDESNPMVDARLSDGSRINAVIPPIAIHGPSITIRKFSSTPLKIGDLIGFNSLSQAMAHFLEASVKGRCNVVVSGGTGSGKTTLLNVLSGYILDEERIVTIEDVAELQLAQNHVVSLEARPSNIEGKGAVTIRDLVRNALRMRPDRIIVGEVRSAEALDMLQAMNTGHEGSLTTVHANSPRDVISRLETMVMMSGMELPAKAIREQIASAVDLIVHQARFRDGSRKIINISEVIGMEGDMITMQDVFVYHPQGYDDSGRISGKFVATGIVPRVVEKIRNNGTMCKEDWFRKE</sequence>
<proteinExistence type="inferred from homology"/>
<dbReference type="KEGG" id="tae:TepiRe1_0683"/>
<dbReference type="Proteomes" id="UP000010802">
    <property type="component" value="Chromosome"/>
</dbReference>
<dbReference type="HOGENOM" id="CLU_005379_4_1_9"/>
<evidence type="ECO:0000259" key="2">
    <source>
        <dbReference type="Pfam" id="PF00437"/>
    </source>
</evidence>
<dbReference type="PANTHER" id="PTHR30486">
    <property type="entry name" value="TWITCHING MOTILITY PROTEIN PILT"/>
    <property type="match status" value="1"/>
</dbReference>
<dbReference type="PATRIC" id="fig|1209989.3.peg.738"/>
<dbReference type="RefSeq" id="WP_013777738.1">
    <property type="nucleotide sequence ID" value="NC_015519.1"/>
</dbReference>
<dbReference type="InterPro" id="IPR050921">
    <property type="entry name" value="T4SS_GSP_E_ATPase"/>
</dbReference>
<evidence type="ECO:0000313" key="4">
    <source>
        <dbReference type="Proteomes" id="UP000010802"/>
    </source>
</evidence>
<accession>L0S0P7</accession>
<dbReference type="eggNOG" id="COG4962">
    <property type="taxonomic scope" value="Bacteria"/>
</dbReference>
<accession>F4LW39</accession>